<sequence length="326" mass="37053">CEYQVFLQFTPIKGLTHQELEEVEQELEHPTGRSIPKPPALQAQAILFSTNCSVAVSSTGAHVVGTRVEPYLTKATHYALASFVVLLAQMVLTIRQMGHTPTPSSISRVSYYTVAMMAVLDSYLCMLHLTGGAFYNEIYNAFSGVSFMSFALLTMFDMRYLAMIWNVQRPEAGDANTQEGRREMWLIYFRFYVVLIIGLFVIYMYTESIRPVASVLLAVLLLLLYSYWIPQIWRNIKRGTSRGIRKDYAIGTTVLRLFFPVYAFACPDNIAFIAPTKLVWALVIYSMSQLGFLLLQDSFGARFFVPAYFLPPTYNYHPIIPPADEE</sequence>
<comment type="pathway">
    <text evidence="3">Protein modification; protein ubiquitination.</text>
</comment>
<evidence type="ECO:0000256" key="7">
    <source>
        <dbReference type="ARBA" id="ARBA00022786"/>
    </source>
</evidence>
<feature type="non-terminal residue" evidence="12">
    <location>
        <position position="326"/>
    </location>
</feature>
<keyword evidence="7" id="KW-0833">Ubl conjugation pathway</keyword>
<evidence type="ECO:0000256" key="10">
    <source>
        <dbReference type="SAM" id="Phobius"/>
    </source>
</evidence>
<dbReference type="Pfam" id="PF11145">
    <property type="entry name" value="DUF2921"/>
    <property type="match status" value="1"/>
</dbReference>
<evidence type="ECO:0000259" key="11">
    <source>
        <dbReference type="Pfam" id="PF11145"/>
    </source>
</evidence>
<evidence type="ECO:0000256" key="3">
    <source>
        <dbReference type="ARBA" id="ARBA00004906"/>
    </source>
</evidence>
<feature type="non-terminal residue" evidence="12">
    <location>
        <position position="1"/>
    </location>
</feature>
<feature type="transmembrane region" description="Helical" evidence="10">
    <location>
        <begin position="277"/>
        <end position="295"/>
    </location>
</feature>
<reference evidence="12 13" key="1">
    <citation type="submission" date="2016-07" db="EMBL/GenBank/DDBJ databases">
        <title>Pervasive Adenine N6-methylation of Active Genes in Fungi.</title>
        <authorList>
            <consortium name="DOE Joint Genome Institute"/>
            <person name="Mondo S.J."/>
            <person name="Dannebaum R.O."/>
            <person name="Kuo R.C."/>
            <person name="Labutti K."/>
            <person name="Haridas S."/>
            <person name="Kuo A."/>
            <person name="Salamov A."/>
            <person name="Ahrendt S.R."/>
            <person name="Lipzen A."/>
            <person name="Sullivan W."/>
            <person name="Andreopoulos W.B."/>
            <person name="Clum A."/>
            <person name="Lindquist E."/>
            <person name="Daum C."/>
            <person name="Ramamoorthy G.K."/>
            <person name="Gryganskyi A."/>
            <person name="Culley D."/>
            <person name="Magnuson J.K."/>
            <person name="James T.Y."/>
            <person name="O'Malley M.A."/>
            <person name="Stajich J.E."/>
            <person name="Spatafora J.W."/>
            <person name="Visel A."/>
            <person name="Grigoriev I.V."/>
        </authorList>
    </citation>
    <scope>NUCLEOTIDE SEQUENCE [LARGE SCALE GENOMIC DNA]</scope>
    <source>
        <strain evidence="12 13">ATCC 12442</strain>
    </source>
</reference>
<feature type="domain" description="SWEET-like" evidence="11">
    <location>
        <begin position="69"/>
        <end position="308"/>
    </location>
</feature>
<dbReference type="GO" id="GO:0061630">
    <property type="term" value="F:ubiquitin protein ligase activity"/>
    <property type="evidence" value="ECO:0007669"/>
    <property type="project" value="UniProtKB-EC"/>
</dbReference>
<organism evidence="12 13">
    <name type="scientific">Linderina pennispora</name>
    <dbReference type="NCBI Taxonomy" id="61395"/>
    <lineage>
        <taxon>Eukaryota</taxon>
        <taxon>Fungi</taxon>
        <taxon>Fungi incertae sedis</taxon>
        <taxon>Zoopagomycota</taxon>
        <taxon>Kickxellomycotina</taxon>
        <taxon>Kickxellomycetes</taxon>
        <taxon>Kickxellales</taxon>
        <taxon>Kickxellaceae</taxon>
        <taxon>Linderina</taxon>
    </lineage>
</organism>
<feature type="transmembrane region" description="Helical" evidence="10">
    <location>
        <begin position="141"/>
        <end position="165"/>
    </location>
</feature>
<feature type="transmembrane region" description="Helical" evidence="10">
    <location>
        <begin position="109"/>
        <end position="129"/>
    </location>
</feature>
<keyword evidence="13" id="KW-1185">Reference proteome</keyword>
<evidence type="ECO:0000313" key="12">
    <source>
        <dbReference type="EMBL" id="ORX66490.1"/>
    </source>
</evidence>
<evidence type="ECO:0000256" key="1">
    <source>
        <dbReference type="ARBA" id="ARBA00000900"/>
    </source>
</evidence>
<evidence type="ECO:0000256" key="5">
    <source>
        <dbReference type="ARBA" id="ARBA00022679"/>
    </source>
</evidence>
<feature type="transmembrane region" description="Helical" evidence="10">
    <location>
        <begin position="248"/>
        <end position="265"/>
    </location>
</feature>
<dbReference type="Proteomes" id="UP000193922">
    <property type="component" value="Unassembled WGS sequence"/>
</dbReference>
<dbReference type="InterPro" id="IPR021319">
    <property type="entry name" value="DUF2921"/>
</dbReference>
<keyword evidence="9 10" id="KW-0472">Membrane</keyword>
<protein>
    <recommendedName>
        <fullName evidence="4">RING-type E3 ubiquitin transferase</fullName>
        <ecNumber evidence="4">2.3.2.27</ecNumber>
    </recommendedName>
</protein>
<dbReference type="GO" id="GO:0012505">
    <property type="term" value="C:endomembrane system"/>
    <property type="evidence" value="ECO:0007669"/>
    <property type="project" value="UniProtKB-SubCell"/>
</dbReference>
<evidence type="ECO:0000256" key="4">
    <source>
        <dbReference type="ARBA" id="ARBA00012483"/>
    </source>
</evidence>
<comment type="subcellular location">
    <subcellularLocation>
        <location evidence="2">Endomembrane system</location>
        <topology evidence="2">Multi-pass membrane protein</topology>
    </subcellularLocation>
</comment>
<keyword evidence="5" id="KW-0808">Transferase</keyword>
<dbReference type="EC" id="2.3.2.27" evidence="4"/>
<accession>A0A1Y1VYZ7</accession>
<evidence type="ECO:0000256" key="9">
    <source>
        <dbReference type="ARBA" id="ARBA00023136"/>
    </source>
</evidence>
<comment type="caution">
    <text evidence="12">The sequence shown here is derived from an EMBL/GenBank/DDBJ whole genome shotgun (WGS) entry which is preliminary data.</text>
</comment>
<proteinExistence type="predicted"/>
<gene>
    <name evidence="12" type="ORF">DL89DRAFT_207352</name>
</gene>
<dbReference type="AlphaFoldDB" id="A0A1Y1VYZ7"/>
<feature type="transmembrane region" description="Helical" evidence="10">
    <location>
        <begin position="211"/>
        <end position="228"/>
    </location>
</feature>
<comment type="catalytic activity">
    <reaction evidence="1">
        <text>S-ubiquitinyl-[E2 ubiquitin-conjugating enzyme]-L-cysteine + [acceptor protein]-L-lysine = [E2 ubiquitin-conjugating enzyme]-L-cysteine + N(6)-ubiquitinyl-[acceptor protein]-L-lysine.</text>
        <dbReference type="EC" id="2.3.2.27"/>
    </reaction>
</comment>
<dbReference type="GeneID" id="63800762"/>
<evidence type="ECO:0000256" key="6">
    <source>
        <dbReference type="ARBA" id="ARBA00022692"/>
    </source>
</evidence>
<dbReference type="EMBL" id="MCFD01000015">
    <property type="protein sequence ID" value="ORX66490.1"/>
    <property type="molecule type" value="Genomic_DNA"/>
</dbReference>
<feature type="transmembrane region" description="Helical" evidence="10">
    <location>
        <begin position="78"/>
        <end position="97"/>
    </location>
</feature>
<keyword evidence="8 10" id="KW-1133">Transmembrane helix</keyword>
<dbReference type="RefSeq" id="XP_040740478.1">
    <property type="nucleotide sequence ID" value="XM_040884114.1"/>
</dbReference>
<evidence type="ECO:0000256" key="2">
    <source>
        <dbReference type="ARBA" id="ARBA00004127"/>
    </source>
</evidence>
<feature type="transmembrane region" description="Helical" evidence="10">
    <location>
        <begin position="185"/>
        <end position="205"/>
    </location>
</feature>
<dbReference type="STRING" id="61395.A0A1Y1VYZ7"/>
<dbReference type="OrthoDB" id="9984778at2759"/>
<keyword evidence="6 10" id="KW-0812">Transmembrane</keyword>
<evidence type="ECO:0000256" key="8">
    <source>
        <dbReference type="ARBA" id="ARBA00022989"/>
    </source>
</evidence>
<name>A0A1Y1VYZ7_9FUNG</name>
<evidence type="ECO:0000313" key="13">
    <source>
        <dbReference type="Proteomes" id="UP000193922"/>
    </source>
</evidence>